<dbReference type="AlphaFoldDB" id="A0AAD4XKW7"/>
<dbReference type="Proteomes" id="UP001202328">
    <property type="component" value="Unassembled WGS sequence"/>
</dbReference>
<gene>
    <name evidence="1" type="ORF">MKW98_001115</name>
</gene>
<dbReference type="EMBL" id="JAJJMB010008870">
    <property type="protein sequence ID" value="KAI3919859.1"/>
    <property type="molecule type" value="Genomic_DNA"/>
</dbReference>
<dbReference type="SUPFAM" id="SSF52402">
    <property type="entry name" value="Adenine nucleotide alpha hydrolases-like"/>
    <property type="match status" value="1"/>
</dbReference>
<accession>A0AAD4XKW7</accession>
<sequence length="216" mass="23328">MALSNSLPLPMHLDISVPREISIPRSYPFSSSSSSLSSFPSSSSYSTPLTHSKGFNPLPAKRLQKFINKATPESETNLAADAFTQFKHLLLPVTDTNPYLSEGTRQAAATTAALANKYGSDITVLVIAEKPKESLPEYETQLSSIRWHLSEGGFQEFCLIEQLGSGSKPPTAVIGEVADELSSDLVVISMDSVHSKHVDANLLAEFIPCPVLLLPL</sequence>
<comment type="caution">
    <text evidence="1">The sequence shown here is derived from an EMBL/GenBank/DDBJ whole genome shotgun (WGS) entry which is preliminary data.</text>
</comment>
<evidence type="ECO:0000313" key="2">
    <source>
        <dbReference type="Proteomes" id="UP001202328"/>
    </source>
</evidence>
<organism evidence="1 2">
    <name type="scientific">Papaver atlanticum</name>
    <dbReference type="NCBI Taxonomy" id="357466"/>
    <lineage>
        <taxon>Eukaryota</taxon>
        <taxon>Viridiplantae</taxon>
        <taxon>Streptophyta</taxon>
        <taxon>Embryophyta</taxon>
        <taxon>Tracheophyta</taxon>
        <taxon>Spermatophyta</taxon>
        <taxon>Magnoliopsida</taxon>
        <taxon>Ranunculales</taxon>
        <taxon>Papaveraceae</taxon>
        <taxon>Papaveroideae</taxon>
        <taxon>Papaver</taxon>
    </lineage>
</organism>
<dbReference type="PANTHER" id="PTHR36081:SF1">
    <property type="entry name" value="CELL WALL INTEGRITY_STRESS RESPONSE COMPONENT"/>
    <property type="match status" value="1"/>
</dbReference>
<protein>
    <recommendedName>
        <fullName evidence="3">Universal stress protein</fullName>
    </recommendedName>
</protein>
<dbReference type="PANTHER" id="PTHR36081">
    <property type="entry name" value="CELL WALL INTEGRITY/STRESS RESPONSE COMPONENT"/>
    <property type="match status" value="1"/>
</dbReference>
<proteinExistence type="predicted"/>
<reference evidence="1" key="1">
    <citation type="submission" date="2022-04" db="EMBL/GenBank/DDBJ databases">
        <title>A functionally conserved STORR gene fusion in Papaver species that diverged 16.8 million years ago.</title>
        <authorList>
            <person name="Catania T."/>
        </authorList>
    </citation>
    <scope>NUCLEOTIDE SEQUENCE</scope>
    <source>
        <strain evidence="1">S-188037</strain>
    </source>
</reference>
<evidence type="ECO:0000313" key="1">
    <source>
        <dbReference type="EMBL" id="KAI3919859.1"/>
    </source>
</evidence>
<name>A0AAD4XKW7_9MAGN</name>
<keyword evidence="2" id="KW-1185">Reference proteome</keyword>
<evidence type="ECO:0008006" key="3">
    <source>
        <dbReference type="Google" id="ProtNLM"/>
    </source>
</evidence>